<dbReference type="EMBL" id="JAGFNK010000108">
    <property type="protein sequence ID" value="KAI9507886.1"/>
    <property type="molecule type" value="Genomic_DNA"/>
</dbReference>
<evidence type="ECO:0000313" key="2">
    <source>
        <dbReference type="Proteomes" id="UP001207468"/>
    </source>
</evidence>
<accession>A0ACC0U9H6</accession>
<sequence>MTLPPPLLPQFLPRATCVSLCFSPSFLSFLLSFSSQAAVATTMSLSQWQPQRDGHDHDCDMEWHKQPPRVFPRAVIRAR</sequence>
<gene>
    <name evidence="1" type="ORF">F5148DRAFT_1201204</name>
</gene>
<keyword evidence="2" id="KW-1185">Reference proteome</keyword>
<protein>
    <submittedName>
        <fullName evidence="1">Uncharacterized protein</fullName>
    </submittedName>
</protein>
<comment type="caution">
    <text evidence="1">The sequence shown here is derived from an EMBL/GenBank/DDBJ whole genome shotgun (WGS) entry which is preliminary data.</text>
</comment>
<reference evidence="1" key="1">
    <citation type="submission" date="2021-03" db="EMBL/GenBank/DDBJ databases">
        <title>Evolutionary priming and transition to the ectomycorrhizal habit in an iconic lineage of mushroom-forming fungi: is preadaptation a requirement?</title>
        <authorList>
            <consortium name="DOE Joint Genome Institute"/>
            <person name="Looney B.P."/>
            <person name="Miyauchi S."/>
            <person name="Morin E."/>
            <person name="Drula E."/>
            <person name="Courty P.E."/>
            <person name="Chicoki N."/>
            <person name="Fauchery L."/>
            <person name="Kohler A."/>
            <person name="Kuo A."/>
            <person name="LaButti K."/>
            <person name="Pangilinan J."/>
            <person name="Lipzen A."/>
            <person name="Riley R."/>
            <person name="Andreopoulos W."/>
            <person name="He G."/>
            <person name="Johnson J."/>
            <person name="Barry K.W."/>
            <person name="Grigoriev I.V."/>
            <person name="Nagy L."/>
            <person name="Hibbett D."/>
            <person name="Henrissat B."/>
            <person name="Matheny P.B."/>
            <person name="Labbe J."/>
            <person name="Martin A.F."/>
        </authorList>
    </citation>
    <scope>NUCLEOTIDE SEQUENCE</scope>
    <source>
        <strain evidence="1">BPL698</strain>
    </source>
</reference>
<proteinExistence type="predicted"/>
<name>A0ACC0U9H6_9AGAM</name>
<evidence type="ECO:0000313" key="1">
    <source>
        <dbReference type="EMBL" id="KAI9507886.1"/>
    </source>
</evidence>
<organism evidence="1 2">
    <name type="scientific">Russula earlei</name>
    <dbReference type="NCBI Taxonomy" id="71964"/>
    <lineage>
        <taxon>Eukaryota</taxon>
        <taxon>Fungi</taxon>
        <taxon>Dikarya</taxon>
        <taxon>Basidiomycota</taxon>
        <taxon>Agaricomycotina</taxon>
        <taxon>Agaricomycetes</taxon>
        <taxon>Russulales</taxon>
        <taxon>Russulaceae</taxon>
        <taxon>Russula</taxon>
    </lineage>
</organism>
<dbReference type="Proteomes" id="UP001207468">
    <property type="component" value="Unassembled WGS sequence"/>
</dbReference>